<dbReference type="EMBL" id="MTYJ01000319">
    <property type="protein sequence ID" value="OWA53402.1"/>
    <property type="molecule type" value="Genomic_DNA"/>
</dbReference>
<dbReference type="GO" id="GO:0016180">
    <property type="term" value="P:snRNA processing"/>
    <property type="evidence" value="ECO:0007669"/>
    <property type="project" value="InterPro"/>
</dbReference>
<evidence type="ECO:0000313" key="2">
    <source>
        <dbReference type="Proteomes" id="UP000192578"/>
    </source>
</evidence>
<organism evidence="1 2">
    <name type="scientific">Hypsibius exemplaris</name>
    <name type="common">Freshwater tardigrade</name>
    <dbReference type="NCBI Taxonomy" id="2072580"/>
    <lineage>
        <taxon>Eukaryota</taxon>
        <taxon>Metazoa</taxon>
        <taxon>Ecdysozoa</taxon>
        <taxon>Tardigrada</taxon>
        <taxon>Eutardigrada</taxon>
        <taxon>Parachela</taxon>
        <taxon>Hypsibioidea</taxon>
        <taxon>Hypsibiidae</taxon>
        <taxon>Hypsibius</taxon>
    </lineage>
</organism>
<name>A0A9X6NG88_HYPEX</name>
<dbReference type="InterPro" id="IPR027074">
    <property type="entry name" value="Integrator_9su"/>
</dbReference>
<gene>
    <name evidence="1" type="ORF">BV898_17833</name>
</gene>
<keyword evidence="2" id="KW-1185">Reference proteome</keyword>
<evidence type="ECO:0000313" key="1">
    <source>
        <dbReference type="EMBL" id="OWA53402.1"/>
    </source>
</evidence>
<dbReference type="SUPFAM" id="SSF56281">
    <property type="entry name" value="Metallo-hydrolase/oxidoreductase"/>
    <property type="match status" value="1"/>
</dbReference>
<dbReference type="AlphaFoldDB" id="A0A9X6NG88"/>
<proteinExistence type="predicted"/>
<comment type="caution">
    <text evidence="1">The sequence shown here is derived from an EMBL/GenBank/DDBJ whole genome shotgun (WGS) entry which is preliminary data.</text>
</comment>
<reference evidence="2" key="1">
    <citation type="submission" date="2017-01" db="EMBL/GenBank/DDBJ databases">
        <title>Comparative genomics of anhydrobiosis in the tardigrade Hypsibius dujardini.</title>
        <authorList>
            <person name="Yoshida Y."/>
            <person name="Koutsovoulos G."/>
            <person name="Laetsch D."/>
            <person name="Stevens L."/>
            <person name="Kumar S."/>
            <person name="Horikawa D."/>
            <person name="Ishino K."/>
            <person name="Komine S."/>
            <person name="Tomita M."/>
            <person name="Blaxter M."/>
            <person name="Arakawa K."/>
        </authorList>
    </citation>
    <scope>NUCLEOTIDE SEQUENCE [LARGE SCALE GENOMIC DNA]</scope>
    <source>
        <strain evidence="2">Z151</strain>
    </source>
</reference>
<dbReference type="Gene3D" id="3.40.50.10890">
    <property type="match status" value="1"/>
</dbReference>
<dbReference type="Proteomes" id="UP000192578">
    <property type="component" value="Unassembled WGS sequence"/>
</dbReference>
<protein>
    <submittedName>
        <fullName evidence="1">Integrator complex subunit 9</fullName>
    </submittedName>
</protein>
<dbReference type="OrthoDB" id="5600060at2759"/>
<sequence>MESKGGKPDVAAGLQSTRLHLWKSLCSMEAFETALKRIEIINFRQTVPLENSLVITAYSSGFAMGSCNWSIQSPEEKYAIWRILPPSARMSPIDYDDIKNADVMIVSALNMDPARTLNDSLDKISKTVLDTVKDGGNVFFGMADQGLPRQSLPSEEPFIHGEMLRNSRLQIYPSVDGKFSESFKSPCIVFCSHYSLRFGPGVHLMSQWKSSQKNSVIFTDPSSILKKSWRLYRPFAMRDPAEQIVRCHSSTKILPYRENVDIPIPVRYRWIDTIAGTAFLASIPMSEVAPSNGDSGKDENKAPPTIEPGKVLVGRIYGSLRALDNQYIIEPPTAVNFTSLFSPVLLGITKAPLEPAHKFPPLSFSRPDAWKLARYLKREGFTDVLHEGGNGDTTDTGSAKLVSIEAGFTITITDGRTEVTTANPRGSYERNLSAFWSWFVCPRSGGGGRTTGESQRL</sequence>
<dbReference type="GO" id="GO:0032039">
    <property type="term" value="C:integrator complex"/>
    <property type="evidence" value="ECO:0007669"/>
    <property type="project" value="InterPro"/>
</dbReference>
<dbReference type="Gene3D" id="3.60.15.10">
    <property type="entry name" value="Ribonuclease Z/Hydroxyacylglutathione hydrolase-like"/>
    <property type="match status" value="1"/>
</dbReference>
<dbReference type="InterPro" id="IPR036866">
    <property type="entry name" value="RibonucZ/Hydroxyglut_hydro"/>
</dbReference>
<dbReference type="PANTHER" id="PTHR46094">
    <property type="entry name" value="INTEGRATOR COMPLEX SUBUNIT 9"/>
    <property type="match status" value="1"/>
</dbReference>
<accession>A0A9X6NG88</accession>